<evidence type="ECO:0000256" key="2">
    <source>
        <dbReference type="ARBA" id="ARBA00023004"/>
    </source>
</evidence>
<sequence length="165" mass="18239">MSGFFSDIMAVESVQAVASICNLKDSIPSEFIRPEIEQPAITTYHGIAPEIPTVDISDPDVEKVVALMAEASREWGIFQIVNHGIPDHVISRLQAVGRQFFELPQEEKEAYAKPPALKVLKAMAPNFKKKLKERNLGLIISSTRFGLLLLSITASGPRFLHLTGR</sequence>
<dbReference type="InterPro" id="IPR027443">
    <property type="entry name" value="IPNS-like_sf"/>
</dbReference>
<organism evidence="4 5">
    <name type="scientific">Dipteronia dyeriana</name>
    <dbReference type="NCBI Taxonomy" id="168575"/>
    <lineage>
        <taxon>Eukaryota</taxon>
        <taxon>Viridiplantae</taxon>
        <taxon>Streptophyta</taxon>
        <taxon>Embryophyta</taxon>
        <taxon>Tracheophyta</taxon>
        <taxon>Spermatophyta</taxon>
        <taxon>Magnoliopsida</taxon>
        <taxon>eudicotyledons</taxon>
        <taxon>Gunneridae</taxon>
        <taxon>Pentapetalae</taxon>
        <taxon>rosids</taxon>
        <taxon>malvids</taxon>
        <taxon>Sapindales</taxon>
        <taxon>Sapindaceae</taxon>
        <taxon>Hippocastanoideae</taxon>
        <taxon>Acereae</taxon>
        <taxon>Dipteronia</taxon>
    </lineage>
</organism>
<dbReference type="GO" id="GO:0046872">
    <property type="term" value="F:metal ion binding"/>
    <property type="evidence" value="ECO:0007669"/>
    <property type="project" value="UniProtKB-KW"/>
</dbReference>
<proteinExistence type="predicted"/>
<reference evidence="4" key="1">
    <citation type="journal article" date="2023" name="Plant J.">
        <title>Genome sequences and population genomics provide insights into the demographic history, inbreeding, and mutation load of two 'living fossil' tree species of Dipteronia.</title>
        <authorList>
            <person name="Feng Y."/>
            <person name="Comes H.P."/>
            <person name="Chen J."/>
            <person name="Zhu S."/>
            <person name="Lu R."/>
            <person name="Zhang X."/>
            <person name="Li P."/>
            <person name="Qiu J."/>
            <person name="Olsen K.M."/>
            <person name="Qiu Y."/>
        </authorList>
    </citation>
    <scope>NUCLEOTIDE SEQUENCE</scope>
    <source>
        <strain evidence="4">KIB01</strain>
    </source>
</reference>
<keyword evidence="1" id="KW-0479">Metal-binding</keyword>
<dbReference type="Pfam" id="PF14226">
    <property type="entry name" value="DIOX_N"/>
    <property type="match status" value="1"/>
</dbReference>
<comment type="caution">
    <text evidence="4">The sequence shown here is derived from an EMBL/GenBank/DDBJ whole genome shotgun (WGS) entry which is preliminary data.</text>
</comment>
<keyword evidence="2" id="KW-0408">Iron</keyword>
<dbReference type="SUPFAM" id="SSF51197">
    <property type="entry name" value="Clavaminate synthase-like"/>
    <property type="match status" value="1"/>
</dbReference>
<dbReference type="PANTHER" id="PTHR47990">
    <property type="entry name" value="2-OXOGLUTARATE (2OG) AND FE(II)-DEPENDENT OXYGENASE SUPERFAMILY PROTEIN-RELATED"/>
    <property type="match status" value="1"/>
</dbReference>
<gene>
    <name evidence="4" type="ORF">Ddye_009458</name>
</gene>
<protein>
    <recommendedName>
        <fullName evidence="3">Non-haem dioxygenase N-terminal domain-containing protein</fullName>
    </recommendedName>
</protein>
<feature type="domain" description="Non-haem dioxygenase N-terminal" evidence="3">
    <location>
        <begin position="51"/>
        <end position="123"/>
    </location>
</feature>
<evidence type="ECO:0000313" key="5">
    <source>
        <dbReference type="Proteomes" id="UP001280121"/>
    </source>
</evidence>
<keyword evidence="5" id="KW-1185">Reference proteome</keyword>
<dbReference type="Gene3D" id="2.60.120.330">
    <property type="entry name" value="B-lactam Antibiotic, Isopenicillin N Synthase, Chain"/>
    <property type="match status" value="1"/>
</dbReference>
<dbReference type="AlphaFoldDB" id="A0AAD9XC18"/>
<dbReference type="EMBL" id="JANJYI010000003">
    <property type="protein sequence ID" value="KAK2656406.1"/>
    <property type="molecule type" value="Genomic_DNA"/>
</dbReference>
<dbReference type="Proteomes" id="UP001280121">
    <property type="component" value="Unassembled WGS sequence"/>
</dbReference>
<evidence type="ECO:0000313" key="4">
    <source>
        <dbReference type="EMBL" id="KAK2656406.1"/>
    </source>
</evidence>
<name>A0AAD9XC18_9ROSI</name>
<evidence type="ECO:0000256" key="1">
    <source>
        <dbReference type="ARBA" id="ARBA00022723"/>
    </source>
</evidence>
<accession>A0AAD9XC18</accession>
<evidence type="ECO:0000259" key="3">
    <source>
        <dbReference type="Pfam" id="PF14226"/>
    </source>
</evidence>
<dbReference type="InterPro" id="IPR026992">
    <property type="entry name" value="DIOX_N"/>
</dbReference>
<dbReference type="InterPro" id="IPR050231">
    <property type="entry name" value="Iron_ascorbate_oxido_reductase"/>
</dbReference>